<reference evidence="3" key="1">
    <citation type="submission" date="2020-04" db="EMBL/GenBank/DDBJ databases">
        <authorList>
            <person name="Neveu A P."/>
        </authorList>
    </citation>
    <scope>NUCLEOTIDE SEQUENCE</scope>
    <source>
        <tissue evidence="3">Whole embryo</tissue>
    </source>
</reference>
<dbReference type="PANTHER" id="PTHR45445">
    <property type="match status" value="1"/>
</dbReference>
<dbReference type="EMBL" id="LR786682">
    <property type="protein sequence ID" value="CAB3262498.1"/>
    <property type="molecule type" value="mRNA"/>
</dbReference>
<dbReference type="PANTHER" id="PTHR45445:SF2">
    <property type="entry name" value="METHYLTRANSFERASE TYPE 11 DOMAIN-CONTAINING PROTEIN"/>
    <property type="match status" value="1"/>
</dbReference>
<dbReference type="InterPro" id="IPR027625">
    <property type="entry name" value="OvoA_Cterm"/>
</dbReference>
<organism evidence="3">
    <name type="scientific">Phallusia mammillata</name>
    <dbReference type="NCBI Taxonomy" id="59560"/>
    <lineage>
        <taxon>Eukaryota</taxon>
        <taxon>Metazoa</taxon>
        <taxon>Chordata</taxon>
        <taxon>Tunicata</taxon>
        <taxon>Ascidiacea</taxon>
        <taxon>Phlebobranchia</taxon>
        <taxon>Ascidiidae</taxon>
        <taxon>Phallusia</taxon>
    </lineage>
</organism>
<dbReference type="AlphaFoldDB" id="A0A6F9DGF1"/>
<keyword evidence="1" id="KW-0472">Membrane</keyword>
<dbReference type="GO" id="GO:0008757">
    <property type="term" value="F:S-adenosylmethionine-dependent methyltransferase activity"/>
    <property type="evidence" value="ECO:0007669"/>
    <property type="project" value="InterPro"/>
</dbReference>
<keyword evidence="1" id="KW-1133">Transmembrane helix</keyword>
<evidence type="ECO:0000313" key="3">
    <source>
        <dbReference type="EMBL" id="CAB3262498.1"/>
    </source>
</evidence>
<accession>A0A6F9DGF1</accession>
<proteinExistence type="evidence at transcript level"/>
<protein>
    <submittedName>
        <fullName evidence="3">Uncharacterized protein LOC100180046</fullName>
    </submittedName>
</protein>
<dbReference type="NCBIfam" id="TIGR04345">
    <property type="entry name" value="ovoA_Cterm"/>
    <property type="match status" value="1"/>
</dbReference>
<dbReference type="Gene3D" id="3.40.50.150">
    <property type="entry name" value="Vaccinia Virus protein VP39"/>
    <property type="match status" value="1"/>
</dbReference>
<name>A0A6F9DGF1_9ASCI</name>
<feature type="domain" description="Methyltransferase type 11" evidence="2">
    <location>
        <begin position="109"/>
        <end position="229"/>
    </location>
</feature>
<evidence type="ECO:0000259" key="2">
    <source>
        <dbReference type="Pfam" id="PF08241"/>
    </source>
</evidence>
<feature type="transmembrane region" description="Helical" evidence="1">
    <location>
        <begin position="12"/>
        <end position="31"/>
    </location>
</feature>
<dbReference type="Pfam" id="PF08241">
    <property type="entry name" value="Methyltransf_11"/>
    <property type="match status" value="1"/>
</dbReference>
<dbReference type="InterPro" id="IPR013216">
    <property type="entry name" value="Methyltransf_11"/>
</dbReference>
<keyword evidence="1" id="KW-0812">Transmembrane</keyword>
<dbReference type="CDD" id="cd02440">
    <property type="entry name" value="AdoMet_MTases"/>
    <property type="match status" value="1"/>
</dbReference>
<gene>
    <name evidence="3" type="primary">LOC100180046</name>
</gene>
<dbReference type="InterPro" id="IPR029063">
    <property type="entry name" value="SAM-dependent_MTases_sf"/>
</dbReference>
<evidence type="ECO:0000256" key="1">
    <source>
        <dbReference type="SAM" id="Phobius"/>
    </source>
</evidence>
<dbReference type="SUPFAM" id="SSF53335">
    <property type="entry name" value="S-adenosyl-L-methionine-dependent methyltransferases"/>
    <property type="match status" value="1"/>
</dbReference>
<sequence>MLSSNSNCDSSFSWKHAVCAAAFAGGAVAVYKFSKDRLKNRLQPKTKGETDNPYESVALLNQYLAFNYGGPSVNCLFDGPKDGFDFPKATADICVKYFNRDASIPSRALDIGCAVGRASFELAREFQEVIGIDYSHGFVKTCDVLKQAGSMEYEAPVEGDLTEKHTAVVPSDIDRTRCHFQTGDACNLPLNLGKFGCVLAANLICRLPSPTDFLLRLGNLVETGGICVITSPYTFMDTFTPKNKWLGGYVDKNGQEVRAIDTMKRVLSPQFDLVDCIDLPFLIRETARKHQWTVAHVSIWKRK</sequence>